<dbReference type="InterPro" id="IPR047789">
    <property type="entry name" value="CU044_5270-like"/>
</dbReference>
<proteinExistence type="predicted"/>
<comment type="caution">
    <text evidence="3">The sequence shown here is derived from an EMBL/GenBank/DDBJ whole genome shotgun (WGS) entry which is preliminary data.</text>
</comment>
<keyword evidence="2" id="KW-0812">Transmembrane</keyword>
<dbReference type="NCBIfam" id="NF038083">
    <property type="entry name" value="CU044_5270_fam"/>
    <property type="match status" value="1"/>
</dbReference>
<evidence type="ECO:0000313" key="3">
    <source>
        <dbReference type="EMBL" id="GII59875.1"/>
    </source>
</evidence>
<evidence type="ECO:0000313" key="4">
    <source>
        <dbReference type="Proteomes" id="UP000605992"/>
    </source>
</evidence>
<evidence type="ECO:0008006" key="5">
    <source>
        <dbReference type="Google" id="ProtNLM"/>
    </source>
</evidence>
<dbReference type="Proteomes" id="UP000605992">
    <property type="component" value="Unassembled WGS sequence"/>
</dbReference>
<dbReference type="RefSeq" id="WP_203949913.1">
    <property type="nucleotide sequence ID" value="NZ_BOOR01000105.1"/>
</dbReference>
<dbReference type="AlphaFoldDB" id="A0A8J3Y392"/>
<organism evidence="3 4">
    <name type="scientific">Planotetraspora thailandica</name>
    <dbReference type="NCBI Taxonomy" id="487172"/>
    <lineage>
        <taxon>Bacteria</taxon>
        <taxon>Bacillati</taxon>
        <taxon>Actinomycetota</taxon>
        <taxon>Actinomycetes</taxon>
        <taxon>Streptosporangiales</taxon>
        <taxon>Streptosporangiaceae</taxon>
        <taxon>Planotetraspora</taxon>
    </lineage>
</organism>
<evidence type="ECO:0000256" key="1">
    <source>
        <dbReference type="SAM" id="MobiDB-lite"/>
    </source>
</evidence>
<evidence type="ECO:0000256" key="2">
    <source>
        <dbReference type="SAM" id="Phobius"/>
    </source>
</evidence>
<feature type="transmembrane region" description="Helical" evidence="2">
    <location>
        <begin position="44"/>
        <end position="66"/>
    </location>
</feature>
<reference evidence="3" key="1">
    <citation type="submission" date="2021-01" db="EMBL/GenBank/DDBJ databases">
        <title>Whole genome shotgun sequence of Planotetraspora thailandica NBRC 104271.</title>
        <authorList>
            <person name="Komaki H."/>
            <person name="Tamura T."/>
        </authorList>
    </citation>
    <scope>NUCLEOTIDE SEQUENCE</scope>
    <source>
        <strain evidence="3">NBRC 104271</strain>
    </source>
</reference>
<feature type="region of interest" description="Disordered" evidence="1">
    <location>
        <begin position="156"/>
        <end position="182"/>
    </location>
</feature>
<protein>
    <recommendedName>
        <fullName evidence="5">CU044_5270 family protein</fullName>
    </recommendedName>
</protein>
<gene>
    <name evidence="3" type="ORF">Pth03_82640</name>
</gene>
<keyword evidence="4" id="KW-1185">Reference proteome</keyword>
<dbReference type="EMBL" id="BOOR01000105">
    <property type="protein sequence ID" value="GII59875.1"/>
    <property type="molecule type" value="Genomic_DNA"/>
</dbReference>
<name>A0A8J3Y392_9ACTN</name>
<keyword evidence="2" id="KW-1133">Transmembrane helix</keyword>
<keyword evidence="2" id="KW-0472">Membrane</keyword>
<accession>A0A8J3Y392</accession>
<sequence>MNEIELVRELTKEPPLATPQAVARAFGRLKEDMTSRRRLSLPRWGAAGLGLAAAAAAAVLAIAGLGGAGADDPAPRAAPRAAPQTAQMVLLSAATKVERTPLTKGKYWSVVTQNGGEVIVGKDTKYHVQQIGIWDAGPGKDAWIASRDLESRIVGPAPADGPTALPNGAEGADPDATKPPVKMPTRWEKVKVSGGEAFRLAAWEGLKPVDTRTLPDDPEQLRQFLLKELRRVNSVPGANIDRTEWMLSHIQRIGSAPVSSKVLGAAYRVLATEPGLQVIGPVTDPLGRPGTGIVHRVTAEGGTVVDHQLVIDPTTGRVLARTETLVKPGKTNPTAKAGRTSYEAVVSYGWTNTVPNYPLGHVG</sequence>